<reference evidence="2" key="1">
    <citation type="journal article" date="2017" name="Science">
        <title>Giant viruses with an expanded complement of translation system components.</title>
        <authorList>
            <person name="Schulz F."/>
            <person name="Yutin N."/>
            <person name="Ivanova N.N."/>
            <person name="Ortega D.R."/>
            <person name="Lee T.K."/>
            <person name="Vierheilig J."/>
            <person name="Daims H."/>
            <person name="Horn M."/>
            <person name="Wagner M."/>
            <person name="Jensen G.J."/>
            <person name="Kyrpides N.C."/>
            <person name="Koonin E.V."/>
            <person name="Woyke T."/>
        </authorList>
    </citation>
    <scope>NUCLEOTIDE SEQUENCE</scope>
    <source>
        <strain evidence="2">HKV1</strain>
    </source>
</reference>
<keyword evidence="1" id="KW-0812">Transmembrane</keyword>
<keyword evidence="1" id="KW-1133">Transmembrane helix</keyword>
<evidence type="ECO:0000313" key="2">
    <source>
        <dbReference type="EMBL" id="ARF10842.1"/>
    </source>
</evidence>
<accession>A0A1V0SGJ7</accession>
<gene>
    <name evidence="2" type="ORF">Hokovirus_3_115</name>
</gene>
<name>A0A1V0SGJ7_9VIRU</name>
<keyword evidence="1" id="KW-0472">Membrane</keyword>
<protein>
    <submittedName>
        <fullName evidence="2">Uncharacterized protein</fullName>
    </submittedName>
</protein>
<organism evidence="2">
    <name type="scientific">Hokovirus HKV1</name>
    <dbReference type="NCBI Taxonomy" id="1977638"/>
    <lineage>
        <taxon>Viruses</taxon>
        <taxon>Varidnaviria</taxon>
        <taxon>Bamfordvirae</taxon>
        <taxon>Nucleocytoviricota</taxon>
        <taxon>Megaviricetes</taxon>
        <taxon>Imitervirales</taxon>
        <taxon>Mimiviridae</taxon>
        <taxon>Klosneuvirinae</taxon>
        <taxon>Hokovirus</taxon>
    </lineage>
</organism>
<evidence type="ECO:0000256" key="1">
    <source>
        <dbReference type="SAM" id="Phobius"/>
    </source>
</evidence>
<proteinExistence type="predicted"/>
<sequence length="165" mass="19389">MNITILLKSTITIPLILSVLVFGILFMMYKMNKIDNQIYTPLNIGLITAITFIVSWFIVDTILTNKNNKEMLYDNIHKNNREHVESNEINSKLQIKQNKPTKEMKQNKMKQNMIKETVTTEINNNRNIKNILEEPLNQIPEYKYMTTNNVQIPEDVDLYLDRGKI</sequence>
<dbReference type="EMBL" id="KY684105">
    <property type="protein sequence ID" value="ARF10842.1"/>
    <property type="molecule type" value="Genomic_DNA"/>
</dbReference>
<feature type="transmembrane region" description="Helical" evidence="1">
    <location>
        <begin position="6"/>
        <end position="26"/>
    </location>
</feature>
<feature type="transmembrane region" description="Helical" evidence="1">
    <location>
        <begin position="38"/>
        <end position="59"/>
    </location>
</feature>